<name>A0A5B7FTT8_PORTR</name>
<keyword evidence="2" id="KW-1185">Reference proteome</keyword>
<gene>
    <name evidence="1" type="ORF">E2C01_042491</name>
</gene>
<dbReference type="Proteomes" id="UP000324222">
    <property type="component" value="Unassembled WGS sequence"/>
</dbReference>
<comment type="caution">
    <text evidence="1">The sequence shown here is derived from an EMBL/GenBank/DDBJ whole genome shotgun (WGS) entry which is preliminary data.</text>
</comment>
<sequence length="161" mass="18635">MKWSNRAQISRRPTRTLHAIRRRPTPPSCVPSLSALAVVLLAVDKMEIMSFLAVVGLIHAALYFTDQFLKVGGQAGARRGVSGQGGRAVMTARESCMNMPYIYFLENVGLWIKPLQLHWFTTAFNRTVTKWALWRPRFFRLWFRYKNECNMRKCFRAGHVE</sequence>
<accession>A0A5B7FTT8</accession>
<proteinExistence type="predicted"/>
<protein>
    <submittedName>
        <fullName evidence="1">Uncharacterized protein</fullName>
    </submittedName>
</protein>
<organism evidence="1 2">
    <name type="scientific">Portunus trituberculatus</name>
    <name type="common">Swimming crab</name>
    <name type="synonym">Neptunus trituberculatus</name>
    <dbReference type="NCBI Taxonomy" id="210409"/>
    <lineage>
        <taxon>Eukaryota</taxon>
        <taxon>Metazoa</taxon>
        <taxon>Ecdysozoa</taxon>
        <taxon>Arthropoda</taxon>
        <taxon>Crustacea</taxon>
        <taxon>Multicrustacea</taxon>
        <taxon>Malacostraca</taxon>
        <taxon>Eumalacostraca</taxon>
        <taxon>Eucarida</taxon>
        <taxon>Decapoda</taxon>
        <taxon>Pleocyemata</taxon>
        <taxon>Brachyura</taxon>
        <taxon>Eubrachyura</taxon>
        <taxon>Portunoidea</taxon>
        <taxon>Portunidae</taxon>
        <taxon>Portuninae</taxon>
        <taxon>Portunus</taxon>
    </lineage>
</organism>
<evidence type="ECO:0000313" key="1">
    <source>
        <dbReference type="EMBL" id="MPC48709.1"/>
    </source>
</evidence>
<dbReference type="OrthoDB" id="69989at2759"/>
<dbReference type="AlphaFoldDB" id="A0A5B7FTT8"/>
<reference evidence="1 2" key="1">
    <citation type="submission" date="2019-05" db="EMBL/GenBank/DDBJ databases">
        <title>Another draft genome of Portunus trituberculatus and its Hox gene families provides insights of decapod evolution.</title>
        <authorList>
            <person name="Jeong J.-H."/>
            <person name="Song I."/>
            <person name="Kim S."/>
            <person name="Choi T."/>
            <person name="Kim D."/>
            <person name="Ryu S."/>
            <person name="Kim W."/>
        </authorList>
    </citation>
    <scope>NUCLEOTIDE SEQUENCE [LARGE SCALE GENOMIC DNA]</scope>
    <source>
        <tissue evidence="1">Muscle</tissue>
    </source>
</reference>
<evidence type="ECO:0000313" key="2">
    <source>
        <dbReference type="Proteomes" id="UP000324222"/>
    </source>
</evidence>
<dbReference type="EMBL" id="VSRR010008428">
    <property type="protein sequence ID" value="MPC48709.1"/>
    <property type="molecule type" value="Genomic_DNA"/>
</dbReference>